<keyword evidence="1" id="KW-0472">Membrane</keyword>
<keyword evidence="1" id="KW-1133">Transmembrane helix</keyword>
<proteinExistence type="predicted"/>
<organism evidence="2">
    <name type="scientific">viral metagenome</name>
    <dbReference type="NCBI Taxonomy" id="1070528"/>
    <lineage>
        <taxon>unclassified sequences</taxon>
        <taxon>metagenomes</taxon>
        <taxon>organismal metagenomes</taxon>
    </lineage>
</organism>
<name>A0A6C0JF94_9ZZZZ</name>
<sequence length="100" mass="11345">MGIMKLMLVWFIVNICLGFLLFASFIIPGVNFVAGPITFVLVSLVNLVFFIMWIVKVFKKMGNMGGSEQFLGGNYIKEDFDCSANHDEKEDFTSYQDKQS</sequence>
<evidence type="ECO:0000313" key="2">
    <source>
        <dbReference type="EMBL" id="QHU03436.1"/>
    </source>
</evidence>
<accession>A0A6C0JF94</accession>
<feature type="transmembrane region" description="Helical" evidence="1">
    <location>
        <begin position="33"/>
        <end position="55"/>
    </location>
</feature>
<dbReference type="AlphaFoldDB" id="A0A6C0JF94"/>
<evidence type="ECO:0000256" key="1">
    <source>
        <dbReference type="SAM" id="Phobius"/>
    </source>
</evidence>
<keyword evidence="1" id="KW-0812">Transmembrane</keyword>
<protein>
    <submittedName>
        <fullName evidence="2">Uncharacterized protein</fullName>
    </submittedName>
</protein>
<reference evidence="2" key="1">
    <citation type="journal article" date="2020" name="Nature">
        <title>Giant virus diversity and host interactions through global metagenomics.</title>
        <authorList>
            <person name="Schulz F."/>
            <person name="Roux S."/>
            <person name="Paez-Espino D."/>
            <person name="Jungbluth S."/>
            <person name="Walsh D.A."/>
            <person name="Denef V.J."/>
            <person name="McMahon K.D."/>
            <person name="Konstantinidis K.T."/>
            <person name="Eloe-Fadrosh E.A."/>
            <person name="Kyrpides N.C."/>
            <person name="Woyke T."/>
        </authorList>
    </citation>
    <scope>NUCLEOTIDE SEQUENCE</scope>
    <source>
        <strain evidence="2">GVMAG-M-3300026093-6</strain>
    </source>
</reference>
<dbReference type="EMBL" id="MN740379">
    <property type="protein sequence ID" value="QHU03436.1"/>
    <property type="molecule type" value="Genomic_DNA"/>
</dbReference>
<feature type="transmembrane region" description="Helical" evidence="1">
    <location>
        <begin position="7"/>
        <end position="27"/>
    </location>
</feature>